<reference evidence="8 9" key="1">
    <citation type="submission" date="2021-04" db="EMBL/GenBank/DDBJ databases">
        <authorList>
            <person name="Ivanova A."/>
        </authorList>
    </citation>
    <scope>NUCLEOTIDE SEQUENCE [LARGE SCALE GENOMIC DNA]</scope>
    <source>
        <strain evidence="8 9">G18</strain>
    </source>
</reference>
<name>A0ABS5C0E4_9BACT</name>
<proteinExistence type="predicted"/>
<evidence type="ECO:0000256" key="5">
    <source>
        <dbReference type="ARBA" id="ARBA00022801"/>
    </source>
</evidence>
<evidence type="ECO:0000256" key="6">
    <source>
        <dbReference type="ARBA" id="ARBA00023277"/>
    </source>
</evidence>
<dbReference type="Proteomes" id="UP000676565">
    <property type="component" value="Unassembled WGS sequence"/>
</dbReference>
<dbReference type="EMBL" id="JAGKQQ010000001">
    <property type="protein sequence ID" value="MBP3959452.1"/>
    <property type="molecule type" value="Genomic_DNA"/>
</dbReference>
<dbReference type="PANTHER" id="PTHR38050">
    <property type="match status" value="1"/>
</dbReference>
<evidence type="ECO:0000256" key="1">
    <source>
        <dbReference type="ARBA" id="ARBA00004613"/>
    </source>
</evidence>
<protein>
    <submittedName>
        <fullName evidence="8">Uncharacterized protein</fullName>
    </submittedName>
</protein>
<keyword evidence="2" id="KW-0964">Secreted</keyword>
<comment type="subcellular location">
    <subcellularLocation>
        <location evidence="1">Secreted</location>
    </subcellularLocation>
</comment>
<dbReference type="SUPFAM" id="SSF53474">
    <property type="entry name" value="alpha/beta-Hydrolases"/>
    <property type="match status" value="1"/>
</dbReference>
<dbReference type="PANTHER" id="PTHR38050:SF2">
    <property type="entry name" value="FERULOYL ESTERASE C-RELATED"/>
    <property type="match status" value="1"/>
</dbReference>
<keyword evidence="3" id="KW-0858">Xylan degradation</keyword>
<keyword evidence="5" id="KW-0378">Hydrolase</keyword>
<dbReference type="Gene3D" id="3.40.50.1820">
    <property type="entry name" value="alpha/beta hydrolase"/>
    <property type="match status" value="1"/>
</dbReference>
<keyword evidence="7" id="KW-0624">Polysaccharide degradation</keyword>
<evidence type="ECO:0000313" key="9">
    <source>
        <dbReference type="Proteomes" id="UP000676565"/>
    </source>
</evidence>
<organism evidence="8 9">
    <name type="scientific">Gemmata palustris</name>
    <dbReference type="NCBI Taxonomy" id="2822762"/>
    <lineage>
        <taxon>Bacteria</taxon>
        <taxon>Pseudomonadati</taxon>
        <taxon>Planctomycetota</taxon>
        <taxon>Planctomycetia</taxon>
        <taxon>Gemmatales</taxon>
        <taxon>Gemmataceae</taxon>
        <taxon>Gemmata</taxon>
    </lineage>
</organism>
<dbReference type="InterPro" id="IPR029058">
    <property type="entry name" value="AB_hydrolase_fold"/>
</dbReference>
<sequence>MERIGAEIGGFRREWLLFPAHPGAPIVIFLTGTGGTAEWADRETGWSELARREGFALAVPEALPPDPTKPPSLLANPPRWNDASWAYDQQTTTIEHDTGSSSGSDSPFARRSSALPDDVQFLTAVMDDAIFRLGLDSRNVFVTGFSNGAGMTFRIAAESANRVAAIAPVAGHCWVRDPRPARPVPTLYTVGARDLLLPLRGGDVRLPWRNRLVRRPPVADTLERWARALDCAVPPVAQRDDQTVRVDRYPGPVVFDAVTIEDLGHHWPGGRAQLNPRVAGPPSSTVNATEMIWAFFKSVMAPSAS</sequence>
<accession>A0ABS5C0E4</accession>
<comment type="caution">
    <text evidence="8">The sequence shown here is derived from an EMBL/GenBank/DDBJ whole genome shotgun (WGS) entry which is preliminary data.</text>
</comment>
<gene>
    <name evidence="8" type="ORF">J8F10_29765</name>
</gene>
<keyword evidence="6" id="KW-0119">Carbohydrate metabolism</keyword>
<evidence type="ECO:0000256" key="2">
    <source>
        <dbReference type="ARBA" id="ARBA00022525"/>
    </source>
</evidence>
<dbReference type="InterPro" id="IPR043595">
    <property type="entry name" value="FaeB/C/D"/>
</dbReference>
<evidence type="ECO:0000256" key="4">
    <source>
        <dbReference type="ARBA" id="ARBA00022729"/>
    </source>
</evidence>
<evidence type="ECO:0000313" key="8">
    <source>
        <dbReference type="EMBL" id="MBP3959452.1"/>
    </source>
</evidence>
<keyword evidence="4" id="KW-0732">Signal</keyword>
<evidence type="ECO:0000256" key="7">
    <source>
        <dbReference type="ARBA" id="ARBA00023326"/>
    </source>
</evidence>
<keyword evidence="9" id="KW-1185">Reference proteome</keyword>
<evidence type="ECO:0000256" key="3">
    <source>
        <dbReference type="ARBA" id="ARBA00022651"/>
    </source>
</evidence>
<dbReference type="RefSeq" id="WP_210660107.1">
    <property type="nucleotide sequence ID" value="NZ_JAGKQQ010000001.1"/>
</dbReference>